<protein>
    <submittedName>
        <fullName evidence="1">Uncharacterized protein</fullName>
    </submittedName>
</protein>
<reference evidence="1" key="1">
    <citation type="submission" date="2018-05" db="EMBL/GenBank/DDBJ databases">
        <authorList>
            <person name="Lanie J.A."/>
            <person name="Ng W.-L."/>
            <person name="Kazmierczak K.M."/>
            <person name="Andrzejewski T.M."/>
            <person name="Davidsen T.M."/>
            <person name="Wayne K.J."/>
            <person name="Tettelin H."/>
            <person name="Glass J.I."/>
            <person name="Rusch D."/>
            <person name="Podicherti R."/>
            <person name="Tsui H.-C.T."/>
            <person name="Winkler M.E."/>
        </authorList>
    </citation>
    <scope>NUCLEOTIDE SEQUENCE</scope>
</reference>
<evidence type="ECO:0000313" key="1">
    <source>
        <dbReference type="EMBL" id="SVB77541.1"/>
    </source>
</evidence>
<name>A0A382GTN5_9ZZZZ</name>
<proteinExistence type="predicted"/>
<accession>A0A382GTN5</accession>
<feature type="non-terminal residue" evidence="1">
    <location>
        <position position="1"/>
    </location>
</feature>
<dbReference type="AlphaFoldDB" id="A0A382GTN5"/>
<organism evidence="1">
    <name type="scientific">marine metagenome</name>
    <dbReference type="NCBI Taxonomy" id="408172"/>
    <lineage>
        <taxon>unclassified sequences</taxon>
        <taxon>metagenomes</taxon>
        <taxon>ecological metagenomes</taxon>
    </lineage>
</organism>
<sequence length="125" mass="14252">VRFIFTVLFLVSFGSVSMGDLGDVYVCESVQNIDVSHLKIADNRKLKFKFMVLDRFINFSRDSNPGHFLGLRLPLTEKHDGILSGSEAPYTWELNDRSEPARFYYTETSTLGIIVTVAFCSKEKF</sequence>
<gene>
    <name evidence="1" type="ORF">METZ01_LOCUS230395</name>
</gene>
<dbReference type="EMBL" id="UINC01056928">
    <property type="protein sequence ID" value="SVB77541.1"/>
    <property type="molecule type" value="Genomic_DNA"/>
</dbReference>